<keyword evidence="4" id="KW-1185">Reference proteome</keyword>
<reference evidence="3 4" key="1">
    <citation type="submission" date="2022-02" db="EMBL/GenBank/DDBJ databases">
        <title>Mesosutterella porci, a novel member of the family Sutterellaceae from pig feces.</title>
        <authorList>
            <person name="Wylensek D."/>
            <person name="Clavel T."/>
        </authorList>
    </citation>
    <scope>NUCLEOTIDE SEQUENCE [LARGE SCALE GENOMIC DNA]</scope>
    <source>
        <strain evidence="4">oilRF-744-wt-GAM-9</strain>
    </source>
</reference>
<dbReference type="Gene3D" id="3.40.50.620">
    <property type="entry name" value="HUPs"/>
    <property type="match status" value="2"/>
</dbReference>
<evidence type="ECO:0000313" key="3">
    <source>
        <dbReference type="EMBL" id="MCG5030769.1"/>
    </source>
</evidence>
<evidence type="ECO:0000256" key="1">
    <source>
        <dbReference type="ARBA" id="ARBA00008791"/>
    </source>
</evidence>
<evidence type="ECO:0000313" key="4">
    <source>
        <dbReference type="Proteomes" id="UP001297600"/>
    </source>
</evidence>
<feature type="domain" description="UspA" evidence="2">
    <location>
        <begin position="3"/>
        <end position="141"/>
    </location>
</feature>
<dbReference type="EMBL" id="JAKNCT010000005">
    <property type="protein sequence ID" value="MCG5030769.1"/>
    <property type="molecule type" value="Genomic_DNA"/>
</dbReference>
<organism evidence="3 4">
    <name type="scientific">Mesosutterella porci</name>
    <dbReference type="NCBI Taxonomy" id="2915351"/>
    <lineage>
        <taxon>Bacteria</taxon>
        <taxon>Pseudomonadati</taxon>
        <taxon>Pseudomonadota</taxon>
        <taxon>Betaproteobacteria</taxon>
        <taxon>Burkholderiales</taxon>
        <taxon>Sutterellaceae</taxon>
        <taxon>Mesosutterella</taxon>
    </lineage>
</organism>
<dbReference type="InterPro" id="IPR006015">
    <property type="entry name" value="Universal_stress_UspA"/>
</dbReference>
<name>A0ABS9MR26_9BURK</name>
<sequence length="300" mass="32166">MLKILLPVDESLYSLYAVRFVVARTKLLGSKPRVMLLNAQMPWSEALLKNGAREAFDEFVTRASEKIFAPLRKILRTKGIDAEEKVVVGRPADAVAAAVKSIRPDLIVMGAQGLSNVKKLFLGSVSTSVISKTRVPVLLVRGRRVSPASGMKVGIALDGSGAGDAAASCVVKHLALLGPDPKIFLLHVFEGMDGIKAYETAGYMTLNDEDKKQLRALEEEEYEEAFAPARRILKEAGITAQEVKLEGMAGDAIAKYGAKEGLDLIVMGSHGYSNFKSAVMGSVATRVAAEGKIPLLVVRG</sequence>
<comment type="caution">
    <text evidence="3">The sequence shown here is derived from an EMBL/GenBank/DDBJ whole genome shotgun (WGS) entry which is preliminary data.</text>
</comment>
<protein>
    <submittedName>
        <fullName evidence="3">Universal stress protein</fullName>
    </submittedName>
</protein>
<feature type="domain" description="UspA" evidence="2">
    <location>
        <begin position="152"/>
        <end position="299"/>
    </location>
</feature>
<dbReference type="Proteomes" id="UP001297600">
    <property type="component" value="Unassembled WGS sequence"/>
</dbReference>
<gene>
    <name evidence="3" type="ORF">MAF45_04830</name>
</gene>
<dbReference type="RefSeq" id="WP_237978425.1">
    <property type="nucleotide sequence ID" value="NZ_JAKNCT010000005.1"/>
</dbReference>
<evidence type="ECO:0000259" key="2">
    <source>
        <dbReference type="Pfam" id="PF00582"/>
    </source>
</evidence>
<accession>A0ABS9MR26</accession>
<dbReference type="CDD" id="cd00293">
    <property type="entry name" value="USP-like"/>
    <property type="match status" value="2"/>
</dbReference>
<dbReference type="Pfam" id="PF00582">
    <property type="entry name" value="Usp"/>
    <property type="match status" value="2"/>
</dbReference>
<dbReference type="PANTHER" id="PTHR31964:SF113">
    <property type="entry name" value="USPA DOMAIN-CONTAINING PROTEIN"/>
    <property type="match status" value="1"/>
</dbReference>
<comment type="similarity">
    <text evidence="1">Belongs to the universal stress protein A family.</text>
</comment>
<proteinExistence type="inferred from homology"/>
<dbReference type="PRINTS" id="PR01438">
    <property type="entry name" value="UNVRSLSTRESS"/>
</dbReference>
<dbReference type="SUPFAM" id="SSF52402">
    <property type="entry name" value="Adenine nucleotide alpha hydrolases-like"/>
    <property type="match status" value="2"/>
</dbReference>
<dbReference type="PANTHER" id="PTHR31964">
    <property type="entry name" value="ADENINE NUCLEOTIDE ALPHA HYDROLASES-LIKE SUPERFAMILY PROTEIN"/>
    <property type="match status" value="1"/>
</dbReference>
<dbReference type="InterPro" id="IPR014729">
    <property type="entry name" value="Rossmann-like_a/b/a_fold"/>
</dbReference>
<dbReference type="InterPro" id="IPR006016">
    <property type="entry name" value="UspA"/>
</dbReference>